<keyword evidence="5" id="KW-0747">Spliceosome</keyword>
<accession>A0A1V2LDK1</accession>
<dbReference type="Gene3D" id="1.25.40.10">
    <property type="entry name" value="Tetratricopeptide repeat domain"/>
    <property type="match status" value="4"/>
</dbReference>
<dbReference type="InterPro" id="IPR019734">
    <property type="entry name" value="TPR_rpt"/>
</dbReference>
<evidence type="ECO:0000256" key="6">
    <source>
        <dbReference type="ARBA" id="ARBA00022737"/>
    </source>
</evidence>
<keyword evidence="6" id="KW-0677">Repeat</keyword>
<protein>
    <recommendedName>
        <fullName evidence="9">Pre-mRNA-splicing factor CLF1</fullName>
    </recommendedName>
</protein>
<keyword evidence="13" id="KW-1185">Reference proteome</keyword>
<dbReference type="GO" id="GO:0000245">
    <property type="term" value="P:spliceosomal complex assembly"/>
    <property type="evidence" value="ECO:0007669"/>
    <property type="project" value="TreeGrafter"/>
</dbReference>
<evidence type="ECO:0000313" key="13">
    <source>
        <dbReference type="Proteomes" id="UP000189513"/>
    </source>
</evidence>
<dbReference type="PANTHER" id="PTHR11246">
    <property type="entry name" value="PRE-MRNA SPLICING FACTOR"/>
    <property type="match status" value="1"/>
</dbReference>
<comment type="similarity">
    <text evidence="2">Belongs to the crooked-neck family.</text>
</comment>
<evidence type="ECO:0000256" key="1">
    <source>
        <dbReference type="ARBA" id="ARBA00004123"/>
    </source>
</evidence>
<dbReference type="AlphaFoldDB" id="A0A1V2LDK1"/>
<dbReference type="Pfam" id="PF23233">
    <property type="entry name" value="HAT_Syf1_CNRKL1_N"/>
    <property type="match status" value="1"/>
</dbReference>
<dbReference type="Proteomes" id="UP000189513">
    <property type="component" value="Unassembled WGS sequence"/>
</dbReference>
<dbReference type="OMA" id="HIKVWIS"/>
<dbReference type="InterPro" id="IPR045075">
    <property type="entry name" value="Syf1-like"/>
</dbReference>
<evidence type="ECO:0000313" key="12">
    <source>
        <dbReference type="EMBL" id="ONH69932.1"/>
    </source>
</evidence>
<evidence type="ECO:0000256" key="7">
    <source>
        <dbReference type="ARBA" id="ARBA00023187"/>
    </source>
</evidence>
<feature type="repeat" description="TPR" evidence="10">
    <location>
        <begin position="70"/>
        <end position="103"/>
    </location>
</feature>
<keyword evidence="8" id="KW-0539">Nucleus</keyword>
<evidence type="ECO:0000256" key="10">
    <source>
        <dbReference type="PROSITE-ProRule" id="PRU00339"/>
    </source>
</evidence>
<dbReference type="Pfam" id="PF23240">
    <property type="entry name" value="HAT_PRP39_N"/>
    <property type="match status" value="1"/>
</dbReference>
<evidence type="ECO:0000256" key="9">
    <source>
        <dbReference type="ARBA" id="ARBA00039167"/>
    </source>
</evidence>
<gene>
    <name evidence="12" type="ORF">BON22_0121</name>
</gene>
<keyword evidence="4" id="KW-0507">mRNA processing</keyword>
<comment type="caution">
    <text evidence="12">The sequence shown here is derived from an EMBL/GenBank/DDBJ whole genome shotgun (WGS) entry which is preliminary data.</text>
</comment>
<evidence type="ECO:0000256" key="2">
    <source>
        <dbReference type="ARBA" id="ARBA00008644"/>
    </source>
</evidence>
<proteinExistence type="inferred from homology"/>
<evidence type="ECO:0000256" key="3">
    <source>
        <dbReference type="ARBA" id="ARBA00011524"/>
    </source>
</evidence>
<evidence type="ECO:0000256" key="8">
    <source>
        <dbReference type="ARBA" id="ARBA00023242"/>
    </source>
</evidence>
<dbReference type="STRING" id="36022.A0A1V2LDK1"/>
<dbReference type="VEuPathDB" id="FungiDB:BON22_0121"/>
<name>A0A1V2LDK1_CYBFA</name>
<dbReference type="InterPro" id="IPR055433">
    <property type="entry name" value="HAT_Syf1-like_N"/>
</dbReference>
<dbReference type="FunFam" id="1.25.40.10:FF:000075">
    <property type="entry name" value="Crooked neck pre-mRNA-splicing factor 1"/>
    <property type="match status" value="1"/>
</dbReference>
<dbReference type="GO" id="GO:0000974">
    <property type="term" value="C:Prp19 complex"/>
    <property type="evidence" value="ECO:0007669"/>
    <property type="project" value="TreeGrafter"/>
</dbReference>
<reference evidence="13" key="1">
    <citation type="journal article" date="2017" name="Genome Announc.">
        <title>Genome sequences of Cyberlindnera fabianii 65, Pichia kudriavzevii 129, and Saccharomyces cerevisiae 131 isolated from fermented masau fruits in Zimbabwe.</title>
        <authorList>
            <person name="van Rijswijck I.M.H."/>
            <person name="Derks M.F.L."/>
            <person name="Abee T."/>
            <person name="de Ridder D."/>
            <person name="Smid E.J."/>
        </authorList>
    </citation>
    <scope>NUCLEOTIDE SEQUENCE [LARGE SCALE GENOMIC DNA]</scope>
    <source>
        <strain evidence="13">65</strain>
    </source>
</reference>
<evidence type="ECO:0000259" key="11">
    <source>
        <dbReference type="Pfam" id="PF23233"/>
    </source>
</evidence>
<evidence type="ECO:0000256" key="4">
    <source>
        <dbReference type="ARBA" id="ARBA00022664"/>
    </source>
</evidence>
<keyword evidence="7" id="KW-0508">mRNA splicing</keyword>
<evidence type="ECO:0000256" key="5">
    <source>
        <dbReference type="ARBA" id="ARBA00022728"/>
    </source>
</evidence>
<comment type="subcellular location">
    <subcellularLocation>
        <location evidence="1">Nucleus</location>
    </subcellularLocation>
</comment>
<dbReference type="InterPro" id="IPR003107">
    <property type="entry name" value="HAT"/>
</dbReference>
<dbReference type="EMBL" id="MPUK01000001">
    <property type="protein sequence ID" value="ONH69932.1"/>
    <property type="molecule type" value="Genomic_DNA"/>
</dbReference>
<keyword evidence="10" id="KW-0802">TPR repeat</keyword>
<dbReference type="GO" id="GO:0071011">
    <property type="term" value="C:precatalytic spliceosome"/>
    <property type="evidence" value="ECO:0007669"/>
    <property type="project" value="TreeGrafter"/>
</dbReference>
<dbReference type="PROSITE" id="PS50005">
    <property type="entry name" value="TPR"/>
    <property type="match status" value="1"/>
</dbReference>
<dbReference type="InterPro" id="IPR011990">
    <property type="entry name" value="TPR-like_helical_dom_sf"/>
</dbReference>
<organism evidence="12 13">
    <name type="scientific">Cyberlindnera fabianii</name>
    <name type="common">Yeast</name>
    <name type="synonym">Hansenula fabianii</name>
    <dbReference type="NCBI Taxonomy" id="36022"/>
    <lineage>
        <taxon>Eukaryota</taxon>
        <taxon>Fungi</taxon>
        <taxon>Dikarya</taxon>
        <taxon>Ascomycota</taxon>
        <taxon>Saccharomycotina</taxon>
        <taxon>Saccharomycetes</taxon>
        <taxon>Phaffomycetales</taxon>
        <taxon>Phaffomycetaceae</taxon>
        <taxon>Cyberlindnera</taxon>
    </lineage>
</organism>
<feature type="domain" description="Pre-mRNA-splicing factor Syf1-like N-terminal HAT-repeats" evidence="11">
    <location>
        <begin position="58"/>
        <end position="202"/>
    </location>
</feature>
<dbReference type="SUPFAM" id="SSF48452">
    <property type="entry name" value="TPR-like"/>
    <property type="match status" value="2"/>
</dbReference>
<sequence>MAEEKHRERNKAPAELQITAEQILLEAYEHKSDPLNKTKVKIADLEELQEFQRRTRQGYEDALRRNRLDFGQWMRYAQFEIDQKDLRRARSIFERALEINPHHVPLWIRYIDSEIKTRNINHARNLFDRAVTLLPRVDKLWFRYVQTEEILQNINGTRHVFKRWMQWEPDTPAWDAYVNFEKRYDELDNVRKIYNQYVIIHPTPETWLKWTRFEEDYGESSTVREVFTAAIDTLQSEKLIAQFAKWEGSQKEWERARAIFKFGLIKFPKSTLINEELTHFEKQYGDKDGIEDSILLKRKQKYESELEQDPLDYDTWWAYLSLLDDYPIQTRREAFENAVAHTPTSLEKVHWKRYIFLWIKYAIFEELYGDVESARSIYKRATKITPKQFTFSKLWILYSNFEIRHGDLSQARKLLGFSIGKYPKQKTFRHYIALEIKLKEFDRVRKIYEKNVETFPQRADVWIEFAELESELNDLDRARAIFEIALDAVTTGENALVWEKYVEFEVDLNEYERARAIYQKMLEKKLDDARAWIKCALFELTVPTEKQMADYQRQVEESGDDELEFEFAITDEAKTRAREVFEKALRHFKKVDAKEKRVVMFEALKQFESTHGDDTSQEKLEKRLPTVVKKKKTLEDGTIKEYYDYIFPDDQKMSKFLEMAKKWKKQ</sequence>
<dbReference type="SMART" id="SM00386">
    <property type="entry name" value="HAT"/>
    <property type="match status" value="14"/>
</dbReference>
<dbReference type="PANTHER" id="PTHR11246:SF3">
    <property type="entry name" value="CROOKED NECK-LIKE PROTEIN 1"/>
    <property type="match status" value="1"/>
</dbReference>
<dbReference type="GO" id="GO:0071014">
    <property type="term" value="C:post-mRNA release spliceosomal complex"/>
    <property type="evidence" value="ECO:0007669"/>
    <property type="project" value="TreeGrafter"/>
</dbReference>
<dbReference type="GO" id="GO:0071007">
    <property type="term" value="C:U2-type catalytic step 2 spliceosome"/>
    <property type="evidence" value="ECO:0007669"/>
    <property type="project" value="TreeGrafter"/>
</dbReference>
<comment type="subunit">
    <text evidence="3">Associated with the spliceosome.</text>
</comment>